<gene>
    <name evidence="8 10" type="primary">lpxA</name>
    <name evidence="10" type="ordered locus">WS0059</name>
</gene>
<dbReference type="InterPro" id="IPR011004">
    <property type="entry name" value="Trimer_LpxA-like_sf"/>
</dbReference>
<comment type="catalytic activity">
    <reaction evidence="8">
        <text>a (3R)-hydroxyacyl-[ACP] + UDP-N-acetyl-alpha-D-glucosamine = a UDP-3-O-[(3R)-3-hydroxyacyl]-N-acetyl-alpha-D-glucosamine + holo-[ACP]</text>
        <dbReference type="Rhea" id="RHEA:67812"/>
        <dbReference type="Rhea" id="RHEA-COMP:9685"/>
        <dbReference type="Rhea" id="RHEA-COMP:9945"/>
        <dbReference type="ChEBI" id="CHEBI:57705"/>
        <dbReference type="ChEBI" id="CHEBI:64479"/>
        <dbReference type="ChEBI" id="CHEBI:78827"/>
        <dbReference type="ChEBI" id="CHEBI:173225"/>
        <dbReference type="EC" id="2.3.1.129"/>
    </reaction>
</comment>
<dbReference type="Gene3D" id="1.20.1180.10">
    <property type="entry name" value="Udp N-acetylglucosamine O-acyltransferase, C-terminal domain"/>
    <property type="match status" value="1"/>
</dbReference>
<organism evidence="11">
    <name type="scientific">Wolinella succinogenes (strain ATCC 29543 / DSM 1740 / CCUG 13145 / JCM 31913 / LMG 7466 / NCTC 11488 / FDC 602W)</name>
    <name type="common">Vibrio succinogenes</name>
    <dbReference type="NCBI Taxonomy" id="273121"/>
    <lineage>
        <taxon>Bacteria</taxon>
        <taxon>Pseudomonadati</taxon>
        <taxon>Campylobacterota</taxon>
        <taxon>Epsilonproteobacteria</taxon>
        <taxon>Campylobacterales</taxon>
        <taxon>Helicobacteraceae</taxon>
        <taxon>Wolinella</taxon>
    </lineage>
</organism>
<dbReference type="Proteomes" id="UP000000422">
    <property type="component" value="Chromosome"/>
</dbReference>
<reference evidence="10 11" key="1">
    <citation type="journal article" date="2003" name="Proc. Natl. Acad. Sci. U.S.A.">
        <title>Complete genome sequence and analysis of Wolinella succinogenes.</title>
        <authorList>
            <person name="Baar C."/>
            <person name="Eppinger M."/>
            <person name="Raddatz G."/>
            <person name="Simon JM."/>
            <person name="Lanz C."/>
            <person name="Klimmek O."/>
            <person name="Nandakumar R."/>
            <person name="Gross R."/>
            <person name="Rosinus A."/>
            <person name="Keller H."/>
            <person name="Jagtap P."/>
            <person name="Linke B."/>
            <person name="Meyer F."/>
            <person name="Lederer H."/>
            <person name="Schuster S.C."/>
        </authorList>
    </citation>
    <scope>NUCLEOTIDE SEQUENCE [LARGE SCALE GENOMIC DNA]</scope>
    <source>
        <strain evidence="11">ATCC 29543 / DSM 1740 / CCUG 13145 / JCM 31913 / LMG 7466 / NCTC 11488 / FDC 602W</strain>
    </source>
</reference>
<dbReference type="UniPathway" id="UPA00359">
    <property type="reaction ID" value="UER00477"/>
</dbReference>
<comment type="subcellular location">
    <subcellularLocation>
        <location evidence="8">Cytoplasm</location>
    </subcellularLocation>
</comment>
<comment type="similarity">
    <text evidence="8">Belongs to the transferase hexapeptide repeat family. LpxA subfamily.</text>
</comment>
<dbReference type="InterPro" id="IPR018357">
    <property type="entry name" value="Hexapep_transf_CS"/>
</dbReference>
<dbReference type="PIRSF" id="PIRSF000456">
    <property type="entry name" value="UDP-GlcNAc_acltr"/>
    <property type="match status" value="1"/>
</dbReference>
<keyword evidence="5 8" id="KW-0677">Repeat</keyword>
<dbReference type="GO" id="GO:0005737">
    <property type="term" value="C:cytoplasm"/>
    <property type="evidence" value="ECO:0007669"/>
    <property type="project" value="UniProtKB-SubCell"/>
</dbReference>
<evidence type="ECO:0000256" key="2">
    <source>
        <dbReference type="ARBA" id="ARBA00022516"/>
    </source>
</evidence>
<evidence type="ECO:0000256" key="1">
    <source>
        <dbReference type="ARBA" id="ARBA00022490"/>
    </source>
</evidence>
<keyword evidence="7 8" id="KW-0012">Acyltransferase</keyword>
<evidence type="ECO:0000256" key="5">
    <source>
        <dbReference type="ARBA" id="ARBA00022737"/>
    </source>
</evidence>
<evidence type="ECO:0000256" key="8">
    <source>
        <dbReference type="HAMAP-Rule" id="MF_00387"/>
    </source>
</evidence>
<proteinExistence type="inferred from homology"/>
<comment type="function">
    <text evidence="8">Involved in the biosynthesis of lipid A, a phosphorylated glycolipid that anchors the lipopolysaccharide to the outer membrane of the cell.</text>
</comment>
<dbReference type="PANTHER" id="PTHR43480">
    <property type="entry name" value="ACYL-[ACYL-CARRIER-PROTEIN]--UDP-N-ACETYLGLUCOSAMINE O-ACYLTRANSFERASE"/>
    <property type="match status" value="1"/>
</dbReference>
<accession>Q7MAS3</accession>
<dbReference type="InterPro" id="IPR001451">
    <property type="entry name" value="Hexapep"/>
</dbReference>
<dbReference type="KEGG" id="wsu:WS0059"/>
<dbReference type="Pfam" id="PF00132">
    <property type="entry name" value="Hexapep"/>
    <property type="match status" value="2"/>
</dbReference>
<evidence type="ECO:0000256" key="6">
    <source>
        <dbReference type="ARBA" id="ARBA00023098"/>
    </source>
</evidence>
<keyword evidence="2 8" id="KW-0444">Lipid biosynthesis</keyword>
<dbReference type="HOGENOM" id="CLU_061249_0_0_7"/>
<dbReference type="InterPro" id="IPR010137">
    <property type="entry name" value="Lipid_A_LpxA"/>
</dbReference>
<comment type="subunit">
    <text evidence="8">Homotrimer.</text>
</comment>
<dbReference type="InterPro" id="IPR029098">
    <property type="entry name" value="Acetyltransf_C"/>
</dbReference>
<evidence type="ECO:0000256" key="4">
    <source>
        <dbReference type="ARBA" id="ARBA00022679"/>
    </source>
</evidence>
<keyword evidence="1 8" id="KW-0963">Cytoplasm</keyword>
<feature type="domain" description="UDP N-acetylglucosamine O-acyltransferase C-terminal" evidence="9">
    <location>
        <begin position="178"/>
        <end position="258"/>
    </location>
</feature>
<comment type="pathway">
    <text evidence="8">Glycolipid biosynthesis; lipid IV(A) biosynthesis; lipid IV(A) from (3R)-3-hydroxytetradecanoyl-[acyl-carrier-protein] and UDP-N-acetyl-alpha-D-glucosamine: step 1/6.</text>
</comment>
<dbReference type="Pfam" id="PF13720">
    <property type="entry name" value="Acetyltransf_11"/>
    <property type="match status" value="1"/>
</dbReference>
<dbReference type="RefSeq" id="WP_011138028.1">
    <property type="nucleotide sequence ID" value="NC_005090.1"/>
</dbReference>
<keyword evidence="3 8" id="KW-0441">Lipid A biosynthesis</keyword>
<dbReference type="PANTHER" id="PTHR43480:SF1">
    <property type="entry name" value="ACYL-[ACYL-CARRIER-PROTEIN]--UDP-N-ACETYLGLUCOSAMINE O-ACYLTRANSFERASE, MITOCHONDRIAL-RELATED"/>
    <property type="match status" value="1"/>
</dbReference>
<keyword evidence="11" id="KW-1185">Reference proteome</keyword>
<keyword evidence="4 8" id="KW-0808">Transferase</keyword>
<dbReference type="AlphaFoldDB" id="Q7MAS3"/>
<dbReference type="CDD" id="cd03351">
    <property type="entry name" value="LbH_UDP-GlcNAc_AT"/>
    <property type="match status" value="1"/>
</dbReference>
<name>Q7MAS3_WOLSU</name>
<dbReference type="Gene3D" id="2.160.10.10">
    <property type="entry name" value="Hexapeptide repeat proteins"/>
    <property type="match status" value="1"/>
</dbReference>
<keyword evidence="6 8" id="KW-0443">Lipid metabolism</keyword>
<evidence type="ECO:0000256" key="3">
    <source>
        <dbReference type="ARBA" id="ARBA00022556"/>
    </source>
</evidence>
<evidence type="ECO:0000313" key="11">
    <source>
        <dbReference type="Proteomes" id="UP000000422"/>
    </source>
</evidence>
<dbReference type="HAMAP" id="MF_00387">
    <property type="entry name" value="LpxA"/>
    <property type="match status" value="1"/>
</dbReference>
<dbReference type="PROSITE" id="PS00101">
    <property type="entry name" value="HEXAPEP_TRANSFERASES"/>
    <property type="match status" value="2"/>
</dbReference>
<dbReference type="GO" id="GO:0009245">
    <property type="term" value="P:lipid A biosynthetic process"/>
    <property type="evidence" value="ECO:0007669"/>
    <property type="project" value="UniProtKB-UniRule"/>
</dbReference>
<dbReference type="STRING" id="273121.WS0059"/>
<evidence type="ECO:0000256" key="7">
    <source>
        <dbReference type="ARBA" id="ARBA00023315"/>
    </source>
</evidence>
<dbReference type="eggNOG" id="COG1043">
    <property type="taxonomic scope" value="Bacteria"/>
</dbReference>
<protein>
    <recommendedName>
        <fullName evidence="8">Acyl-[acyl-carrier-protein]--UDP-N-acetylglucosamine O-acyltransferase</fullName>
        <shortName evidence="8">UDP-N-acetylglucosamine acyltransferase</shortName>
        <ecNumber evidence="8">2.3.1.129</ecNumber>
    </recommendedName>
</protein>
<dbReference type="EC" id="2.3.1.129" evidence="8"/>
<evidence type="ECO:0000313" key="10">
    <source>
        <dbReference type="EMBL" id="CAE09228.1"/>
    </source>
</evidence>
<dbReference type="InterPro" id="IPR037157">
    <property type="entry name" value="Acetyltransf_C_sf"/>
</dbReference>
<dbReference type="SUPFAM" id="SSF51161">
    <property type="entry name" value="Trimeric LpxA-like enzymes"/>
    <property type="match status" value="1"/>
</dbReference>
<evidence type="ECO:0000259" key="9">
    <source>
        <dbReference type="Pfam" id="PF13720"/>
    </source>
</evidence>
<dbReference type="EMBL" id="BX571657">
    <property type="protein sequence ID" value="CAE09228.1"/>
    <property type="molecule type" value="Genomic_DNA"/>
</dbReference>
<dbReference type="NCBIfam" id="TIGR01852">
    <property type="entry name" value="lipid_A_lpxA"/>
    <property type="match status" value="1"/>
</dbReference>
<sequence length="266" mass="28739">MILKKIAPTAIIEEGAKIADNVEIGHFCVIGADVEIGEGTKVHNHVTLAGKTTIGKNNTIFPGAVLGTQPQDLKYAGEQTELIIGDGNLIREFAMFNPGTAGDLGKTIIGNHNLFMAYTHIAHDCVVGDRCILANGATLGGHIHVGNFVNIGGLTPVHQFVHIGDYAMVAGASALSQDIPPFCMAEGNRAIVRGLNRHRLRQIMDRESIDRISSLYKRLFSGSAPLKEIAQAELEKNAGQDPNVEYMCRFILESKRGIPFARNSNE</sequence>
<dbReference type="NCBIfam" id="NF003657">
    <property type="entry name" value="PRK05289.1"/>
    <property type="match status" value="1"/>
</dbReference>
<dbReference type="GO" id="GO:0016020">
    <property type="term" value="C:membrane"/>
    <property type="evidence" value="ECO:0007669"/>
    <property type="project" value="GOC"/>
</dbReference>
<dbReference type="GO" id="GO:0008780">
    <property type="term" value="F:acyl-[acyl-carrier-protein]-UDP-N-acetylglucosamine O-acyltransferase activity"/>
    <property type="evidence" value="ECO:0007669"/>
    <property type="project" value="UniProtKB-UniRule"/>
</dbReference>